<dbReference type="Gene3D" id="1.10.490.10">
    <property type="entry name" value="Globins"/>
    <property type="match status" value="1"/>
</dbReference>
<dbReference type="Pfam" id="PF00042">
    <property type="entry name" value="Globin"/>
    <property type="match status" value="1"/>
</dbReference>
<sequence>MGYIDNISAVRGDLSNHSMNIFVEFFKMFPQHQNVFGDYKGKDPESLKSLPKFKTHTTKVVTMLLDVLEKAGDSGSLQSNCQTIAKMGQHKSLTLQHYKDLGTALMAYLQKTLGGACDTAGWEKAYNSVTSGVGSMM</sequence>
<keyword evidence="2 5" id="KW-0349">Heme</keyword>
<feature type="domain" description="Globin" evidence="6">
    <location>
        <begin position="1"/>
        <end position="137"/>
    </location>
</feature>
<evidence type="ECO:0000256" key="2">
    <source>
        <dbReference type="ARBA" id="ARBA00022617"/>
    </source>
</evidence>
<proteinExistence type="evidence at transcript level"/>
<reference evidence="8" key="1">
    <citation type="submission" date="2020-04" db="EMBL/GenBank/DDBJ databases">
        <title>Evolutionary History of the Globin Gene Family in Annelids.</title>
        <authorList>
            <person name="Belato F.A."/>
            <person name="Coates C.J."/>
            <person name="Halanych K.M."/>
            <person name="Weber R.E."/>
            <person name="Costa-Paiva E.M."/>
        </authorList>
    </citation>
    <scope>NUCLEOTIDE SEQUENCE</scope>
    <source>
        <strain evidence="8">Comp34174_c0</strain>
    </source>
</reference>
<feature type="non-terminal residue" evidence="8">
    <location>
        <position position="1"/>
    </location>
</feature>
<dbReference type="GO" id="GO:0020037">
    <property type="term" value="F:heme binding"/>
    <property type="evidence" value="ECO:0007669"/>
    <property type="project" value="InterPro"/>
</dbReference>
<accession>A0A6M8AX83</accession>
<dbReference type="InterPro" id="IPR009050">
    <property type="entry name" value="Globin-like_sf"/>
</dbReference>
<evidence type="ECO:0000256" key="4">
    <source>
        <dbReference type="ARBA" id="ARBA00023004"/>
    </source>
</evidence>
<dbReference type="GO" id="GO:0019825">
    <property type="term" value="F:oxygen binding"/>
    <property type="evidence" value="ECO:0007669"/>
    <property type="project" value="InterPro"/>
</dbReference>
<keyword evidence="4" id="KW-0408">Iron</keyword>
<protein>
    <submittedName>
        <fullName evidence="8">Hemoglobin</fullName>
    </submittedName>
</protein>
<dbReference type="SUPFAM" id="SSF46458">
    <property type="entry name" value="Globin-like"/>
    <property type="match status" value="1"/>
</dbReference>
<dbReference type="InterPro" id="IPR000971">
    <property type="entry name" value="Globin"/>
</dbReference>
<dbReference type="PROSITE" id="PS01033">
    <property type="entry name" value="GLOBIN"/>
    <property type="match status" value="1"/>
</dbReference>
<gene>
    <name evidence="7" type="ORF">LSH36_268g03048</name>
</gene>
<evidence type="ECO:0000256" key="3">
    <source>
        <dbReference type="ARBA" id="ARBA00022723"/>
    </source>
</evidence>
<dbReference type="EMBL" id="MT312168">
    <property type="protein sequence ID" value="QKD77027.1"/>
    <property type="molecule type" value="mRNA"/>
</dbReference>
<name>A0A6M8AX83_9ANNE</name>
<dbReference type="CDD" id="cd01040">
    <property type="entry name" value="Mb-like"/>
    <property type="match status" value="1"/>
</dbReference>
<evidence type="ECO:0000259" key="6">
    <source>
        <dbReference type="PROSITE" id="PS01033"/>
    </source>
</evidence>
<dbReference type="InterPro" id="IPR012292">
    <property type="entry name" value="Globin/Proto"/>
</dbReference>
<keyword evidence="3" id="KW-0479">Metal-binding</keyword>
<dbReference type="GO" id="GO:0046872">
    <property type="term" value="F:metal ion binding"/>
    <property type="evidence" value="ECO:0007669"/>
    <property type="project" value="UniProtKB-KW"/>
</dbReference>
<evidence type="ECO:0000313" key="7">
    <source>
        <dbReference type="EMBL" id="KAK2154482.1"/>
    </source>
</evidence>
<organism evidence="8">
    <name type="scientific">Paralvinella palmiformis</name>
    <dbReference type="NCBI Taxonomy" id="53620"/>
    <lineage>
        <taxon>Eukaryota</taxon>
        <taxon>Metazoa</taxon>
        <taxon>Spiralia</taxon>
        <taxon>Lophotrochozoa</taxon>
        <taxon>Annelida</taxon>
        <taxon>Polychaeta</taxon>
        <taxon>Sedentaria</taxon>
        <taxon>Canalipalpata</taxon>
        <taxon>Terebellida</taxon>
        <taxon>Terebelliformia</taxon>
        <taxon>Alvinellidae</taxon>
        <taxon>Paralvinella</taxon>
    </lineage>
</organism>
<dbReference type="EMBL" id="JAODUP010000268">
    <property type="protein sequence ID" value="KAK2154482.1"/>
    <property type="molecule type" value="Genomic_DNA"/>
</dbReference>
<keyword evidence="1 5" id="KW-0813">Transport</keyword>
<evidence type="ECO:0000256" key="1">
    <source>
        <dbReference type="ARBA" id="ARBA00022448"/>
    </source>
</evidence>
<comment type="similarity">
    <text evidence="5">Belongs to the globin family.</text>
</comment>
<keyword evidence="9" id="KW-1185">Reference proteome</keyword>
<evidence type="ECO:0000313" key="8">
    <source>
        <dbReference type="EMBL" id="QKD77027.1"/>
    </source>
</evidence>
<dbReference type="AlphaFoldDB" id="A0A6M8AX83"/>
<dbReference type="InterPro" id="IPR044399">
    <property type="entry name" value="Mb-like_M"/>
</dbReference>
<evidence type="ECO:0000313" key="9">
    <source>
        <dbReference type="Proteomes" id="UP001208570"/>
    </source>
</evidence>
<keyword evidence="5" id="KW-0561">Oxygen transport</keyword>
<evidence type="ECO:0000256" key="5">
    <source>
        <dbReference type="RuleBase" id="RU000356"/>
    </source>
</evidence>
<reference evidence="7" key="2">
    <citation type="journal article" date="2023" name="Mol. Biol. Evol.">
        <title>Third-Generation Sequencing Reveals the Adaptive Role of the Epigenome in Three Deep-Sea Polychaetes.</title>
        <authorList>
            <person name="Perez M."/>
            <person name="Aroh O."/>
            <person name="Sun Y."/>
            <person name="Lan Y."/>
            <person name="Juniper S.K."/>
            <person name="Young C.R."/>
            <person name="Angers B."/>
            <person name="Qian P.Y."/>
        </authorList>
    </citation>
    <scope>NUCLEOTIDE SEQUENCE</scope>
    <source>
        <strain evidence="7">P08H-3</strain>
    </source>
</reference>
<dbReference type="Proteomes" id="UP001208570">
    <property type="component" value="Unassembled WGS sequence"/>
</dbReference>
<dbReference type="GO" id="GO:0005344">
    <property type="term" value="F:oxygen carrier activity"/>
    <property type="evidence" value="ECO:0007669"/>
    <property type="project" value="UniProtKB-KW"/>
</dbReference>